<protein>
    <submittedName>
        <fullName evidence="2">Uncharacterized protein LOC113464160</fullName>
    </submittedName>
</protein>
<reference evidence="2" key="1">
    <citation type="submission" date="2025-08" db="UniProtKB">
        <authorList>
            <consortium name="RefSeq"/>
        </authorList>
    </citation>
    <scope>IDENTIFICATION</scope>
    <source>
        <tissue evidence="2">Whole body</tissue>
    </source>
</reference>
<organism evidence="1 2">
    <name type="scientific">Ceratina calcarata</name>
    <dbReference type="NCBI Taxonomy" id="156304"/>
    <lineage>
        <taxon>Eukaryota</taxon>
        <taxon>Metazoa</taxon>
        <taxon>Ecdysozoa</taxon>
        <taxon>Arthropoda</taxon>
        <taxon>Hexapoda</taxon>
        <taxon>Insecta</taxon>
        <taxon>Pterygota</taxon>
        <taxon>Neoptera</taxon>
        <taxon>Endopterygota</taxon>
        <taxon>Hymenoptera</taxon>
        <taxon>Apocrita</taxon>
        <taxon>Aculeata</taxon>
        <taxon>Apoidea</taxon>
        <taxon>Anthophila</taxon>
        <taxon>Apidae</taxon>
        <taxon>Ceratina</taxon>
        <taxon>Zadontomerus</taxon>
    </lineage>
</organism>
<gene>
    <name evidence="2" type="primary">LOC113464160</name>
</gene>
<proteinExistence type="predicted"/>
<dbReference type="RefSeq" id="XP_026668203.1">
    <property type="nucleotide sequence ID" value="XM_026812402.1"/>
</dbReference>
<dbReference type="AlphaFoldDB" id="A0AAJ7RYN0"/>
<accession>A0AAJ7RYN0</accession>
<keyword evidence="1" id="KW-1185">Reference proteome</keyword>
<dbReference type="GeneID" id="113464160"/>
<dbReference type="KEGG" id="ccal:113464160"/>
<dbReference type="Proteomes" id="UP000694925">
    <property type="component" value="Unplaced"/>
</dbReference>
<name>A0AAJ7RYN0_9HYME</name>
<evidence type="ECO:0000313" key="1">
    <source>
        <dbReference type="Proteomes" id="UP000694925"/>
    </source>
</evidence>
<evidence type="ECO:0000313" key="2">
    <source>
        <dbReference type="RefSeq" id="XP_026668203.1"/>
    </source>
</evidence>
<sequence length="107" mass="12505">MRRKIYDRFYLDANAGIILTGSQFDRANRIPWGVSPRVKKARGTELRRLYCGETESYLLPSRIFWWFNWDSLIKKTEAIGSTIELGRTTSKGENQKDVQFNGESRKI</sequence>